<evidence type="ECO:0000256" key="1">
    <source>
        <dbReference type="ARBA" id="ARBA00004196"/>
    </source>
</evidence>
<evidence type="ECO:0000256" key="5">
    <source>
        <dbReference type="SAM" id="SignalP"/>
    </source>
</evidence>
<evidence type="ECO:0000313" key="7">
    <source>
        <dbReference type="Proteomes" id="UP000069912"/>
    </source>
</evidence>
<dbReference type="PANTHER" id="PTHR43649:SF31">
    <property type="entry name" value="SN-GLYCEROL-3-PHOSPHATE-BINDING PERIPLASMIC PROTEIN UGPB"/>
    <property type="match status" value="1"/>
</dbReference>
<dbReference type="CDD" id="cd14748">
    <property type="entry name" value="PBP2_UgpB"/>
    <property type="match status" value="1"/>
</dbReference>
<evidence type="ECO:0000256" key="2">
    <source>
        <dbReference type="ARBA" id="ARBA00008520"/>
    </source>
</evidence>
<organism evidence="6 7">
    <name type="scientific">Aerococcus sanguinicola</name>
    <dbReference type="NCBI Taxonomy" id="119206"/>
    <lineage>
        <taxon>Bacteria</taxon>
        <taxon>Bacillati</taxon>
        <taxon>Bacillota</taxon>
        <taxon>Bacilli</taxon>
        <taxon>Lactobacillales</taxon>
        <taxon>Aerococcaceae</taxon>
        <taxon>Aerococcus</taxon>
    </lineage>
</organism>
<dbReference type="GO" id="GO:0030313">
    <property type="term" value="C:cell envelope"/>
    <property type="evidence" value="ECO:0007669"/>
    <property type="project" value="UniProtKB-SubCell"/>
</dbReference>
<protein>
    <submittedName>
        <fullName evidence="6">ABC transporter substrate-binding protein</fullName>
    </submittedName>
</protein>
<gene>
    <name evidence="6" type="ORF">AWM72_00660</name>
</gene>
<dbReference type="Pfam" id="PF13416">
    <property type="entry name" value="SBP_bac_8"/>
    <property type="match status" value="1"/>
</dbReference>
<dbReference type="InterPro" id="IPR050490">
    <property type="entry name" value="Bact_solute-bd_prot1"/>
</dbReference>
<dbReference type="PROSITE" id="PS51257">
    <property type="entry name" value="PROKAR_LIPOPROTEIN"/>
    <property type="match status" value="1"/>
</dbReference>
<name>A0A0X8F9Q7_9LACT</name>
<sequence>MKFNQLLKSTVILSGLSLLLAACGNSGDAGSADSGQANSADSEGKTELVFWHGMGGETGKALDELVADFNNSQDEVFVNAQYQGTYDETLTKLRSSASGEAVGADLVQVFEQGTAFMIDSGLTVPVQEYVDKNNFDLSQLEPNLLAYYSLDDQLHSMPFNSSTPILYYNKDVLEKAGMSEAPSNMEEIFENADKLTEQESVTMPISVGVYGWYIEQWINKMGEDMFNNGNGRESAPTEVVFDDNGSMERVLEMWNEGEEKGYMPNVGREGGQPEFVSGQSAMTVGSTANLRQILTEVNDRFEVGTAYYPGLTAEDDQGVSIGGASLWMIDSGDDAKKDATWKFIEYLVSPKVQAKWNAATGYFPVNLNSHEEEEFKKNLEEFPQFETAINQLHDSEPSDQGAISGVNQEARQIYEAELESLLNGSDAPADAVKRMADQTNSALENYNKVNK</sequence>
<feature type="signal peptide" evidence="5">
    <location>
        <begin position="1"/>
        <end position="31"/>
    </location>
</feature>
<evidence type="ECO:0000313" key="6">
    <source>
        <dbReference type="EMBL" id="AMB93380.1"/>
    </source>
</evidence>
<keyword evidence="7" id="KW-1185">Reference proteome</keyword>
<dbReference type="GeneID" id="92902583"/>
<dbReference type="SUPFAM" id="SSF53850">
    <property type="entry name" value="Periplasmic binding protein-like II"/>
    <property type="match status" value="1"/>
</dbReference>
<dbReference type="RefSeq" id="WP_067971695.1">
    <property type="nucleotide sequence ID" value="NZ_CAJHKM010000003.1"/>
</dbReference>
<reference evidence="7" key="2">
    <citation type="submission" date="2016-01" db="EMBL/GenBank/DDBJ databases">
        <title>Six Aerococcus type strain genome sequencing and assembly using PacBio and Illumina Hiseq.</title>
        <authorList>
            <person name="Carkaci D."/>
            <person name="Dargis R."/>
            <person name="Nielsen X.C."/>
            <person name="Skovgaard O."/>
            <person name="Fuursted K."/>
            <person name="Christensen J.J."/>
        </authorList>
    </citation>
    <scope>NUCLEOTIDE SEQUENCE [LARGE SCALE GENOMIC DNA]</scope>
    <source>
        <strain evidence="7">CCUG43001</strain>
    </source>
</reference>
<comment type="similarity">
    <text evidence="2">Belongs to the bacterial solute-binding protein 1 family.</text>
</comment>
<comment type="subcellular location">
    <subcellularLocation>
        <location evidence="1">Cell envelope</location>
    </subcellularLocation>
</comment>
<accession>A0A0X8F9Q7</accession>
<feature type="chain" id="PRO_5007066003" evidence="5">
    <location>
        <begin position="32"/>
        <end position="451"/>
    </location>
</feature>
<keyword evidence="4 5" id="KW-0732">Signal</keyword>
<dbReference type="AlphaFoldDB" id="A0A0X8F9Q7"/>
<reference evidence="6 7" key="1">
    <citation type="journal article" date="2016" name="Genome Announc.">
        <title>Complete Genome Sequences of Aerococcus christensenii CCUG 28831T, Aerococcus sanguinicola CCUG 43001T, Aerococcus urinae CCUG 36881T, Aerococcus urinaeequi CCUG 28094T, Aerococcus urinaehominis CCUG 42038 BT, and Aerococcus viridans CCUG 4311T.</title>
        <authorList>
            <person name="Carkaci D."/>
            <person name="Dargis R."/>
            <person name="Nielsen X.C."/>
            <person name="Skovgaard O."/>
            <person name="Fuursted K."/>
            <person name="Christensen J.J."/>
        </authorList>
    </citation>
    <scope>NUCLEOTIDE SEQUENCE [LARGE SCALE GENOMIC DNA]</scope>
    <source>
        <strain evidence="6 7">CCUG43001</strain>
    </source>
</reference>
<keyword evidence="3" id="KW-0813">Transport</keyword>
<evidence type="ECO:0000256" key="3">
    <source>
        <dbReference type="ARBA" id="ARBA00022448"/>
    </source>
</evidence>
<dbReference type="Proteomes" id="UP000069912">
    <property type="component" value="Chromosome"/>
</dbReference>
<dbReference type="InterPro" id="IPR006059">
    <property type="entry name" value="SBP"/>
</dbReference>
<dbReference type="PANTHER" id="PTHR43649">
    <property type="entry name" value="ARABINOSE-BINDING PROTEIN-RELATED"/>
    <property type="match status" value="1"/>
</dbReference>
<dbReference type="KEGG" id="asan:AWM72_00660"/>
<dbReference type="EMBL" id="CP014160">
    <property type="protein sequence ID" value="AMB93380.1"/>
    <property type="molecule type" value="Genomic_DNA"/>
</dbReference>
<proteinExistence type="inferred from homology"/>
<dbReference type="Gene3D" id="3.40.190.10">
    <property type="entry name" value="Periplasmic binding protein-like II"/>
    <property type="match status" value="2"/>
</dbReference>
<evidence type="ECO:0000256" key="4">
    <source>
        <dbReference type="ARBA" id="ARBA00022729"/>
    </source>
</evidence>